<gene>
    <name evidence="11" type="primary">pgeF</name>
    <name evidence="11" type="ORF">DIZ78_10385</name>
</gene>
<comment type="catalytic activity">
    <reaction evidence="9">
        <text>S-methyl-5'-thioadenosine + phosphate = 5-(methylsulfanyl)-alpha-D-ribose 1-phosphate + adenine</text>
        <dbReference type="Rhea" id="RHEA:11852"/>
        <dbReference type="ChEBI" id="CHEBI:16708"/>
        <dbReference type="ChEBI" id="CHEBI:17509"/>
        <dbReference type="ChEBI" id="CHEBI:43474"/>
        <dbReference type="ChEBI" id="CHEBI:58533"/>
        <dbReference type="EC" id="2.4.2.28"/>
    </reaction>
    <physiologicalReaction direction="left-to-right" evidence="9">
        <dbReference type="Rhea" id="RHEA:11853"/>
    </physiologicalReaction>
</comment>
<dbReference type="InterPro" id="IPR011324">
    <property type="entry name" value="Cytotoxic_necrot_fac-like_cat"/>
</dbReference>
<evidence type="ECO:0000256" key="9">
    <source>
        <dbReference type="ARBA" id="ARBA00049893"/>
    </source>
</evidence>
<comment type="catalytic activity">
    <reaction evidence="1">
        <text>inosine + phosphate = alpha-D-ribose 1-phosphate + hypoxanthine</text>
        <dbReference type="Rhea" id="RHEA:27646"/>
        <dbReference type="ChEBI" id="CHEBI:17368"/>
        <dbReference type="ChEBI" id="CHEBI:17596"/>
        <dbReference type="ChEBI" id="CHEBI:43474"/>
        <dbReference type="ChEBI" id="CHEBI:57720"/>
        <dbReference type="EC" id="2.4.2.1"/>
    </reaction>
    <physiologicalReaction direction="left-to-right" evidence="1">
        <dbReference type="Rhea" id="RHEA:27647"/>
    </physiologicalReaction>
</comment>
<dbReference type="Pfam" id="PF02578">
    <property type="entry name" value="Cu-oxidase_4"/>
    <property type="match status" value="1"/>
</dbReference>
<reference evidence="11 12" key="1">
    <citation type="journal article" date="2018" name="ISME J.">
        <title>Endosymbiont genomes yield clues of tubeworm success.</title>
        <authorList>
            <person name="Li Y."/>
            <person name="Liles M.R."/>
            <person name="Halanych K.M."/>
        </authorList>
    </citation>
    <scope>NUCLEOTIDE SEQUENCE [LARGE SCALE GENOMIC DNA]</scope>
    <source>
        <strain evidence="11">A1462</strain>
    </source>
</reference>
<keyword evidence="12" id="KW-1185">Reference proteome</keyword>
<dbReference type="SUPFAM" id="SSF64438">
    <property type="entry name" value="CNF1/YfiH-like putative cysteine hydrolases"/>
    <property type="match status" value="1"/>
</dbReference>
<accession>A0A370DLW8</accession>
<name>A0A370DLW8_9GAMM</name>
<dbReference type="InterPro" id="IPR038371">
    <property type="entry name" value="Cu_polyphenol_OxRdtase_sf"/>
</dbReference>
<evidence type="ECO:0000313" key="11">
    <source>
        <dbReference type="EMBL" id="RDH85364.1"/>
    </source>
</evidence>
<dbReference type="GO" id="GO:0017061">
    <property type="term" value="F:S-methyl-5-thioadenosine phosphorylase activity"/>
    <property type="evidence" value="ECO:0007669"/>
    <property type="project" value="UniProtKB-EC"/>
</dbReference>
<dbReference type="AlphaFoldDB" id="A0A370DLW8"/>
<dbReference type="GO" id="GO:0016787">
    <property type="term" value="F:hydrolase activity"/>
    <property type="evidence" value="ECO:0007669"/>
    <property type="project" value="UniProtKB-KW"/>
</dbReference>
<comment type="catalytic activity">
    <reaction evidence="7">
        <text>adenosine + H2O + H(+) = inosine + NH4(+)</text>
        <dbReference type="Rhea" id="RHEA:24408"/>
        <dbReference type="ChEBI" id="CHEBI:15377"/>
        <dbReference type="ChEBI" id="CHEBI:15378"/>
        <dbReference type="ChEBI" id="CHEBI:16335"/>
        <dbReference type="ChEBI" id="CHEBI:17596"/>
        <dbReference type="ChEBI" id="CHEBI:28938"/>
        <dbReference type="EC" id="3.5.4.4"/>
    </reaction>
    <physiologicalReaction direction="left-to-right" evidence="7">
        <dbReference type="Rhea" id="RHEA:24409"/>
    </physiologicalReaction>
</comment>
<evidence type="ECO:0000256" key="6">
    <source>
        <dbReference type="ARBA" id="ARBA00022833"/>
    </source>
</evidence>
<evidence type="ECO:0000256" key="8">
    <source>
        <dbReference type="ARBA" id="ARBA00048968"/>
    </source>
</evidence>
<keyword evidence="3" id="KW-0808">Transferase</keyword>
<evidence type="ECO:0000313" key="12">
    <source>
        <dbReference type="Proteomes" id="UP000254771"/>
    </source>
</evidence>
<dbReference type="EMBL" id="QFXE01000013">
    <property type="protein sequence ID" value="RDH85364.1"/>
    <property type="molecule type" value="Genomic_DNA"/>
</dbReference>
<dbReference type="NCBIfam" id="TIGR00726">
    <property type="entry name" value="peptidoglycan editing factor PgeF"/>
    <property type="match status" value="1"/>
</dbReference>
<sequence>MNIIHPDWPAPSRVKAAMTTRTGGVSRGQYSSLNLGGHVGDDPVDVRQNRALLQSALKLPGEPLWLQQVHGCDVVDREQASAGCEADAICATTPGQVCAVLTADCLPLLFCDRLGTRVCAVHAGWRGLAGGVIEAALRRFDCPGDEVLAWLGPAIGPEKFEVGEEVRKRFVDQNPEAEVAFRPASSDHWLADIYLLARQRLAQCSVGFVGGGQYCTVSDPKRFFSYRRDGMTGRLASLIWIDPD</sequence>
<dbReference type="Proteomes" id="UP000254771">
    <property type="component" value="Unassembled WGS sequence"/>
</dbReference>
<evidence type="ECO:0000256" key="4">
    <source>
        <dbReference type="ARBA" id="ARBA00022723"/>
    </source>
</evidence>
<comment type="catalytic activity">
    <reaction evidence="8">
        <text>adenosine + phosphate = alpha-D-ribose 1-phosphate + adenine</text>
        <dbReference type="Rhea" id="RHEA:27642"/>
        <dbReference type="ChEBI" id="CHEBI:16335"/>
        <dbReference type="ChEBI" id="CHEBI:16708"/>
        <dbReference type="ChEBI" id="CHEBI:43474"/>
        <dbReference type="ChEBI" id="CHEBI:57720"/>
        <dbReference type="EC" id="2.4.2.1"/>
    </reaction>
    <physiologicalReaction direction="left-to-right" evidence="8">
        <dbReference type="Rhea" id="RHEA:27643"/>
    </physiologicalReaction>
</comment>
<keyword evidence="6" id="KW-0862">Zinc</keyword>
<evidence type="ECO:0000256" key="7">
    <source>
        <dbReference type="ARBA" id="ARBA00047989"/>
    </source>
</evidence>
<keyword evidence="4" id="KW-0479">Metal-binding</keyword>
<comment type="caution">
    <text evidence="11">The sequence shown here is derived from an EMBL/GenBank/DDBJ whole genome shotgun (WGS) entry which is preliminary data.</text>
</comment>
<dbReference type="PANTHER" id="PTHR30616">
    <property type="entry name" value="UNCHARACTERIZED PROTEIN YFIH"/>
    <property type="match status" value="1"/>
</dbReference>
<keyword evidence="5" id="KW-0378">Hydrolase</keyword>
<dbReference type="Gene3D" id="3.60.140.10">
    <property type="entry name" value="CNF1/YfiH-like putative cysteine hydrolases"/>
    <property type="match status" value="1"/>
</dbReference>
<dbReference type="PANTHER" id="PTHR30616:SF2">
    <property type="entry name" value="PURINE NUCLEOSIDE PHOSPHORYLASE LACC1"/>
    <property type="match status" value="1"/>
</dbReference>
<evidence type="ECO:0000256" key="5">
    <source>
        <dbReference type="ARBA" id="ARBA00022801"/>
    </source>
</evidence>
<evidence type="ECO:0000256" key="2">
    <source>
        <dbReference type="ARBA" id="ARBA00007353"/>
    </source>
</evidence>
<dbReference type="GO" id="GO:0005507">
    <property type="term" value="F:copper ion binding"/>
    <property type="evidence" value="ECO:0007669"/>
    <property type="project" value="TreeGrafter"/>
</dbReference>
<proteinExistence type="inferred from homology"/>
<organism evidence="11 12">
    <name type="scientific">endosymbiont of Escarpia spicata</name>
    <dbReference type="NCBI Taxonomy" id="2200908"/>
    <lineage>
        <taxon>Bacteria</taxon>
        <taxon>Pseudomonadati</taxon>
        <taxon>Pseudomonadota</taxon>
        <taxon>Gammaproteobacteria</taxon>
        <taxon>sulfur-oxidizing symbionts</taxon>
    </lineage>
</organism>
<protein>
    <recommendedName>
        <fullName evidence="10">Purine nucleoside phosphorylase</fullName>
    </recommendedName>
</protein>
<evidence type="ECO:0000256" key="1">
    <source>
        <dbReference type="ARBA" id="ARBA00000553"/>
    </source>
</evidence>
<evidence type="ECO:0000256" key="3">
    <source>
        <dbReference type="ARBA" id="ARBA00022679"/>
    </source>
</evidence>
<comment type="similarity">
    <text evidence="2 10">Belongs to the purine nucleoside phosphorylase YfiH/LACC1 family.</text>
</comment>
<dbReference type="CDD" id="cd16833">
    <property type="entry name" value="YfiH"/>
    <property type="match status" value="1"/>
</dbReference>
<evidence type="ECO:0000256" key="10">
    <source>
        <dbReference type="RuleBase" id="RU361274"/>
    </source>
</evidence>
<dbReference type="InterPro" id="IPR003730">
    <property type="entry name" value="Cu_polyphenol_OxRdtase"/>
</dbReference>